<evidence type="ECO:0000313" key="4">
    <source>
        <dbReference type="Proteomes" id="UP001337655"/>
    </source>
</evidence>
<dbReference type="AlphaFoldDB" id="A0AAV9P5I3"/>
<dbReference type="CDD" id="cd12148">
    <property type="entry name" value="fungal_TF_MHR"/>
    <property type="match status" value="1"/>
</dbReference>
<dbReference type="GeneID" id="89928995"/>
<comment type="caution">
    <text evidence="3">The sequence shown here is derived from an EMBL/GenBank/DDBJ whole genome shotgun (WGS) entry which is preliminary data.</text>
</comment>
<dbReference type="PANTHER" id="PTHR46910:SF23">
    <property type="entry name" value="THIAMINE REPRESSIBLE GENES REGULATORY PROTEIN THI1"/>
    <property type="match status" value="1"/>
</dbReference>
<dbReference type="PANTHER" id="PTHR46910">
    <property type="entry name" value="TRANSCRIPTION FACTOR PDR1"/>
    <property type="match status" value="1"/>
</dbReference>
<proteinExistence type="predicted"/>
<reference evidence="3 4" key="1">
    <citation type="submission" date="2023-08" db="EMBL/GenBank/DDBJ databases">
        <title>Black Yeasts Isolated from many extreme environments.</title>
        <authorList>
            <person name="Coleine C."/>
            <person name="Stajich J.E."/>
            <person name="Selbmann L."/>
        </authorList>
    </citation>
    <scope>NUCLEOTIDE SEQUENCE [LARGE SCALE GENOMIC DNA]</scope>
    <source>
        <strain evidence="3 4">CCFEE 5935</strain>
    </source>
</reference>
<dbReference type="RefSeq" id="XP_064656738.1">
    <property type="nucleotide sequence ID" value="XM_064804896.1"/>
</dbReference>
<evidence type="ECO:0008006" key="5">
    <source>
        <dbReference type="Google" id="ProtNLM"/>
    </source>
</evidence>
<name>A0AAV9P5I3_9PEZI</name>
<gene>
    <name evidence="3" type="ORF">LTR77_007659</name>
</gene>
<sequence>MPRAPQVLEQSESERIALLEKIAKHYLGHETLDTKSIRNAVDQMEHDSSITNQTPPNATDVPPRSNGPLTHGRPSDAHRAVGELSHAGFSNRLHQQVKERLPSCELVGPHDLENEDLGHRRLKAPFLTFDRTDLPPKPIAAFLSKVYFDFAQTVSGFAQPTWTAARIDELYDADCLLNVDDSGWICTVLTILAIGTHFSHLKAGSSTVHSPLDDVNGGSEAGVGIELYRTATKLLPDVIHLANRDSARAILMLAHFALTVQDLEAARTYFVLCSVVSERDDVGSENGKITAEPSLGDFARSWERRLSILHGWPTSLPPINANGSKLEHNPLSGNKNPLEQEHYSLTDLTGWLDRISSRLCTLGSSHRSLRSRHIELLLQARKEYKQWWLEFPSSITPILQLSRPLLHLHIHYYLNLVFLGRPFIFAATDNFAKSSNATNGVLSLPFVEDAEYAAYGIIDICSMLDRCYGLSSASYVEHVSCRVAVDIMLAQSLTADRCSLFHEKLETGLALLRQMSPPRSNGYAQLSTERLNVAIRQMHSDGSCQRNSNTGRPDGSAAIEDQYENFKNWASFLKGTSSRHSAALQDPMFDSAGAPPDLADFDWNLFGDASFDLVTGGQEHMHQQFLTGTDIG</sequence>
<keyword evidence="4" id="KW-1185">Reference proteome</keyword>
<evidence type="ECO:0000313" key="3">
    <source>
        <dbReference type="EMBL" id="KAK5166930.1"/>
    </source>
</evidence>
<dbReference type="GO" id="GO:0003700">
    <property type="term" value="F:DNA-binding transcription factor activity"/>
    <property type="evidence" value="ECO:0007669"/>
    <property type="project" value="InterPro"/>
</dbReference>
<dbReference type="EMBL" id="JAVRRT010000012">
    <property type="protein sequence ID" value="KAK5166930.1"/>
    <property type="molecule type" value="Genomic_DNA"/>
</dbReference>
<protein>
    <recommendedName>
        <fullName evidence="5">Transcription factor domain-containing protein</fullName>
    </recommendedName>
</protein>
<evidence type="ECO:0000256" key="2">
    <source>
        <dbReference type="SAM" id="MobiDB-lite"/>
    </source>
</evidence>
<accession>A0AAV9P5I3</accession>
<evidence type="ECO:0000256" key="1">
    <source>
        <dbReference type="ARBA" id="ARBA00023242"/>
    </source>
</evidence>
<dbReference type="InterPro" id="IPR050987">
    <property type="entry name" value="AtrR-like"/>
</dbReference>
<feature type="region of interest" description="Disordered" evidence="2">
    <location>
        <begin position="44"/>
        <end position="76"/>
    </location>
</feature>
<keyword evidence="1" id="KW-0539">Nucleus</keyword>
<dbReference type="Proteomes" id="UP001337655">
    <property type="component" value="Unassembled WGS sequence"/>
</dbReference>
<organism evidence="3 4">
    <name type="scientific">Saxophila tyrrhenica</name>
    <dbReference type="NCBI Taxonomy" id="1690608"/>
    <lineage>
        <taxon>Eukaryota</taxon>
        <taxon>Fungi</taxon>
        <taxon>Dikarya</taxon>
        <taxon>Ascomycota</taxon>
        <taxon>Pezizomycotina</taxon>
        <taxon>Dothideomycetes</taxon>
        <taxon>Dothideomycetidae</taxon>
        <taxon>Mycosphaerellales</taxon>
        <taxon>Extremaceae</taxon>
        <taxon>Saxophila</taxon>
    </lineage>
</organism>